<evidence type="ECO:0000256" key="2">
    <source>
        <dbReference type="SAM" id="Phobius"/>
    </source>
</evidence>
<feature type="domain" description="G5" evidence="3">
    <location>
        <begin position="114"/>
        <end position="194"/>
    </location>
</feature>
<dbReference type="PANTHER" id="PTHR39160:SF4">
    <property type="entry name" value="RESUSCITATION-PROMOTING FACTOR RPFB"/>
    <property type="match status" value="1"/>
</dbReference>
<keyword evidence="1" id="KW-0732">Signal</keyword>
<proteinExistence type="predicted"/>
<evidence type="ECO:0000313" key="4">
    <source>
        <dbReference type="EMBL" id="CCO08571.1"/>
    </source>
</evidence>
<dbReference type="Gene3D" id="2.40.40.10">
    <property type="entry name" value="RlpA-like domain"/>
    <property type="match status" value="1"/>
</dbReference>
<dbReference type="SUPFAM" id="SSF50685">
    <property type="entry name" value="Barwin-like endoglucanases"/>
    <property type="match status" value="1"/>
</dbReference>
<dbReference type="STRING" id="1121428.DESHY_40121"/>
<dbReference type="GO" id="GO:0004553">
    <property type="term" value="F:hydrolase activity, hydrolyzing O-glycosyl compounds"/>
    <property type="evidence" value="ECO:0007669"/>
    <property type="project" value="InterPro"/>
</dbReference>
<reference evidence="4 5" key="1">
    <citation type="journal article" date="2013" name="Genome Announc.">
        <title>Genome Sequence of the Sulfate-Reducing Bacterium Desulfotomaculum hydrothermale Lam5(T).</title>
        <authorList>
            <person name="Amin O."/>
            <person name="Fardeau M.L."/>
            <person name="Valette O."/>
            <person name="Hirschler-Rea A."/>
            <person name="Barbe V."/>
            <person name="Medigue C."/>
            <person name="Vacherie B."/>
            <person name="Ollivier B."/>
            <person name="Bertin P.N."/>
            <person name="Dolla A."/>
        </authorList>
    </citation>
    <scope>NUCLEOTIDE SEQUENCE [LARGE SCALE GENOMIC DNA]</scope>
    <source>
        <strain evidence="5">Lam5 / DSM 18033</strain>
    </source>
</reference>
<dbReference type="InterPro" id="IPR051933">
    <property type="entry name" value="Resuscitation_pf_RpfB"/>
</dbReference>
<dbReference type="GO" id="GO:0019867">
    <property type="term" value="C:outer membrane"/>
    <property type="evidence" value="ECO:0007669"/>
    <property type="project" value="InterPro"/>
</dbReference>
<dbReference type="InterPro" id="IPR036908">
    <property type="entry name" value="RlpA-like_sf"/>
</dbReference>
<dbReference type="InterPro" id="IPR007137">
    <property type="entry name" value="DUF348"/>
</dbReference>
<dbReference type="CDD" id="cd22786">
    <property type="entry name" value="DPBB_YuiC-like"/>
    <property type="match status" value="1"/>
</dbReference>
<accession>K8EIY6</accession>
<keyword evidence="5" id="KW-1185">Reference proteome</keyword>
<protein>
    <submittedName>
        <fullName evidence="4">3D domain protein</fullName>
    </submittedName>
</protein>
<keyword evidence="2" id="KW-1133">Transmembrane helix</keyword>
<dbReference type="InterPro" id="IPR010611">
    <property type="entry name" value="3D_dom"/>
</dbReference>
<evidence type="ECO:0000313" key="5">
    <source>
        <dbReference type="Proteomes" id="UP000009315"/>
    </source>
</evidence>
<dbReference type="AlphaFoldDB" id="K8EIY6"/>
<name>K8EIY6_9FIRM</name>
<evidence type="ECO:0000256" key="1">
    <source>
        <dbReference type="ARBA" id="ARBA00022729"/>
    </source>
</evidence>
<dbReference type="RefSeq" id="WP_008412067.1">
    <property type="nucleotide sequence ID" value="NZ_CAOS01000011.1"/>
</dbReference>
<comment type="caution">
    <text evidence="4">The sequence shown here is derived from an EMBL/GenBank/DDBJ whole genome shotgun (WGS) entry which is preliminary data.</text>
</comment>
<dbReference type="eggNOG" id="COG3584">
    <property type="taxonomic scope" value="Bacteria"/>
</dbReference>
<dbReference type="Pfam" id="PF07501">
    <property type="entry name" value="G5"/>
    <property type="match status" value="1"/>
</dbReference>
<keyword evidence="2" id="KW-0812">Transmembrane</keyword>
<dbReference type="EMBL" id="CAOS01000011">
    <property type="protein sequence ID" value="CCO08571.1"/>
    <property type="molecule type" value="Genomic_DNA"/>
</dbReference>
<dbReference type="InterPro" id="IPR011098">
    <property type="entry name" value="G5_dom"/>
</dbReference>
<dbReference type="PANTHER" id="PTHR39160">
    <property type="entry name" value="CELL WALL-BINDING PROTEIN YOCH"/>
    <property type="match status" value="1"/>
</dbReference>
<gene>
    <name evidence="4" type="ORF">DESHY_40121</name>
</gene>
<evidence type="ECO:0000259" key="3">
    <source>
        <dbReference type="PROSITE" id="PS51109"/>
    </source>
</evidence>
<keyword evidence="2" id="KW-0472">Membrane</keyword>
<dbReference type="SMART" id="SM01208">
    <property type="entry name" value="G5"/>
    <property type="match status" value="1"/>
</dbReference>
<sequence length="303" mass="33513">MKRGMAAGGRHIHDGKKLKAEGGTTIARKFCVIWQDKGCRLLLGLLFGFAAMLLICLTWGKHLVIVVDGRAMPLLQFRGTVADALVRAGVTLGEADIAEPGPACRVFNQQVIRVYRVTGEELVEPQLVPFRVERKIDRSLAPGRQKVLHYGSYGLAHHYIRVTYRDGREVKRQTVSKRVIRQPQPMVVAYGPNYTVSRGSLPGGAVRAKFNPEKGSRVLTAVSTAYTHTGHRTATGIYPYEGVVSVDPRVIPLGTRLYVENYGYAVAADTGGSIKGNRVDVFFNTYQQAINWGRRTVKIHILD</sequence>
<organism evidence="4 5">
    <name type="scientific">Desulforamulus hydrothermalis Lam5 = DSM 18033</name>
    <dbReference type="NCBI Taxonomy" id="1121428"/>
    <lineage>
        <taxon>Bacteria</taxon>
        <taxon>Bacillati</taxon>
        <taxon>Bacillota</taxon>
        <taxon>Clostridia</taxon>
        <taxon>Eubacteriales</taxon>
        <taxon>Peptococcaceae</taxon>
        <taxon>Desulforamulus</taxon>
    </lineage>
</organism>
<feature type="transmembrane region" description="Helical" evidence="2">
    <location>
        <begin position="38"/>
        <end position="60"/>
    </location>
</feature>
<dbReference type="GO" id="GO:0009254">
    <property type="term" value="P:peptidoglycan turnover"/>
    <property type="evidence" value="ECO:0007669"/>
    <property type="project" value="InterPro"/>
</dbReference>
<dbReference type="Gene3D" id="2.20.230.10">
    <property type="entry name" value="Resuscitation-promoting factor rpfb"/>
    <property type="match status" value="1"/>
</dbReference>
<dbReference type="Proteomes" id="UP000009315">
    <property type="component" value="Unassembled WGS sequence"/>
</dbReference>
<dbReference type="PROSITE" id="PS51109">
    <property type="entry name" value="G5"/>
    <property type="match status" value="1"/>
</dbReference>
<dbReference type="Pfam" id="PF03990">
    <property type="entry name" value="DUF348"/>
    <property type="match status" value="1"/>
</dbReference>
<dbReference type="Pfam" id="PF06725">
    <property type="entry name" value="3D"/>
    <property type="match status" value="1"/>
</dbReference>